<dbReference type="InterPro" id="IPR010982">
    <property type="entry name" value="Lambda_DNA-bd_dom_sf"/>
</dbReference>
<feature type="transmembrane region" description="Helical" evidence="1">
    <location>
        <begin position="119"/>
        <end position="139"/>
    </location>
</feature>
<evidence type="ECO:0000259" key="2">
    <source>
        <dbReference type="SMART" id="SM00530"/>
    </source>
</evidence>
<dbReference type="Gene3D" id="1.10.260.40">
    <property type="entry name" value="lambda repressor-like DNA-binding domains"/>
    <property type="match status" value="1"/>
</dbReference>
<dbReference type="InterPro" id="IPR001387">
    <property type="entry name" value="Cro/C1-type_HTH"/>
</dbReference>
<name>A0A7T5RJJ3_9BACT</name>
<dbReference type="AlphaFoldDB" id="A0A7T5RJJ3"/>
<dbReference type="Proteomes" id="UP000595618">
    <property type="component" value="Chromosome"/>
</dbReference>
<dbReference type="Gene3D" id="2.60.40.10">
    <property type="entry name" value="Immunoglobulins"/>
    <property type="match status" value="1"/>
</dbReference>
<dbReference type="Pfam" id="PF13413">
    <property type="entry name" value="HTH_25"/>
    <property type="match status" value="1"/>
</dbReference>
<feature type="domain" description="HTH cro/C1-type" evidence="2">
    <location>
        <begin position="20"/>
        <end position="81"/>
    </location>
</feature>
<dbReference type="PANTHER" id="PTHR34475:SF1">
    <property type="entry name" value="CYTOSKELETON PROTEIN RODZ"/>
    <property type="match status" value="1"/>
</dbReference>
<accession>A0A7T5RJJ3</accession>
<protein>
    <submittedName>
        <fullName evidence="3">Helix-turn-helix domain-containing protein</fullName>
    </submittedName>
</protein>
<dbReference type="InterPro" id="IPR050400">
    <property type="entry name" value="Bact_Cytoskel_RodZ"/>
</dbReference>
<proteinExistence type="predicted"/>
<gene>
    <name evidence="3" type="ORF">HYW89_00130</name>
</gene>
<sequence length="225" mass="25849">MMKNFMPPKHSKDQETLGERLRKRREALGFTLKDVADEIQTAQKHVTALEEDSYDVFPAKVYALGFFKKILNLFGTENKEDWIKEFNTEWEIRMFRKDKTIAPLPENRGDGPYLTPARFGLLIGGMGLLIFLLFLVSQLQNFVGIPKLKVEEPGNQALLEVPMVRVRGSTEKEGRLTVNGRELRVDERGNFDETLELAAGLNALEFQTENRFGKVQKEVRYVIVK</sequence>
<reference evidence="3 4" key="1">
    <citation type="submission" date="2020-07" db="EMBL/GenBank/DDBJ databases">
        <title>Huge and variable diversity of episymbiotic CPR bacteria and DPANN archaea in groundwater ecosystems.</title>
        <authorList>
            <person name="He C.Y."/>
            <person name="Keren R."/>
            <person name="Whittaker M."/>
            <person name="Farag I.F."/>
            <person name="Doudna J."/>
            <person name="Cate J.H.D."/>
            <person name="Banfield J.F."/>
        </authorList>
    </citation>
    <scope>NUCLEOTIDE SEQUENCE [LARGE SCALE GENOMIC DNA]</scope>
    <source>
        <strain evidence="3">NC_groundwater_541_Ag_S-0.1um_46_50</strain>
    </source>
</reference>
<dbReference type="PANTHER" id="PTHR34475">
    <property type="match status" value="1"/>
</dbReference>
<dbReference type="CDD" id="cd00093">
    <property type="entry name" value="HTH_XRE"/>
    <property type="match status" value="1"/>
</dbReference>
<keyword evidence="1" id="KW-0472">Membrane</keyword>
<evidence type="ECO:0000313" key="4">
    <source>
        <dbReference type="Proteomes" id="UP000595618"/>
    </source>
</evidence>
<evidence type="ECO:0000256" key="1">
    <source>
        <dbReference type="SAM" id="Phobius"/>
    </source>
</evidence>
<dbReference type="GO" id="GO:0003677">
    <property type="term" value="F:DNA binding"/>
    <property type="evidence" value="ECO:0007669"/>
    <property type="project" value="InterPro"/>
</dbReference>
<dbReference type="SUPFAM" id="SSF47413">
    <property type="entry name" value="lambda repressor-like DNA-binding domains"/>
    <property type="match status" value="1"/>
</dbReference>
<dbReference type="SMART" id="SM00530">
    <property type="entry name" value="HTH_XRE"/>
    <property type="match status" value="1"/>
</dbReference>
<keyword evidence="1" id="KW-0812">Transmembrane</keyword>
<dbReference type="InterPro" id="IPR013783">
    <property type="entry name" value="Ig-like_fold"/>
</dbReference>
<organism evidence="3 4">
    <name type="scientific">Candidatus Sungiibacteriota bacterium</name>
    <dbReference type="NCBI Taxonomy" id="2750080"/>
    <lineage>
        <taxon>Bacteria</taxon>
        <taxon>Candidatus Sungiibacteriota</taxon>
    </lineage>
</organism>
<keyword evidence="1" id="KW-1133">Transmembrane helix</keyword>
<evidence type="ECO:0000313" key="3">
    <source>
        <dbReference type="EMBL" id="QQG45337.1"/>
    </source>
</evidence>
<dbReference type="EMBL" id="CP066690">
    <property type="protein sequence ID" value="QQG45337.1"/>
    <property type="molecule type" value="Genomic_DNA"/>
</dbReference>